<gene>
    <name evidence="1" type="ORF">FQ330_03320</name>
</gene>
<reference evidence="1 2" key="1">
    <citation type="submission" date="2019-08" db="EMBL/GenBank/DDBJ databases">
        <title>Agrococcus lahaulensis sp. nov., isolated from a cold desert of the Indian Himalayas.</title>
        <authorList>
            <person name="Qu J.H."/>
        </authorList>
    </citation>
    <scope>NUCLEOTIDE SEQUENCE [LARGE SCALE GENOMIC DNA]</scope>
    <source>
        <strain evidence="1 2">NS18</strain>
    </source>
</reference>
<organism evidence="1 2">
    <name type="scientific">Agrococcus sediminis</name>
    <dbReference type="NCBI Taxonomy" id="2599924"/>
    <lineage>
        <taxon>Bacteria</taxon>
        <taxon>Bacillati</taxon>
        <taxon>Actinomycetota</taxon>
        <taxon>Actinomycetes</taxon>
        <taxon>Micrococcales</taxon>
        <taxon>Microbacteriaceae</taxon>
        <taxon>Agrococcus</taxon>
    </lineage>
</organism>
<evidence type="ECO:0000313" key="2">
    <source>
        <dbReference type="Proteomes" id="UP000323221"/>
    </source>
</evidence>
<comment type="caution">
    <text evidence="1">The sequence shown here is derived from an EMBL/GenBank/DDBJ whole genome shotgun (WGS) entry which is preliminary data.</text>
</comment>
<dbReference type="AlphaFoldDB" id="A0A5M8QJW0"/>
<keyword evidence="2" id="KW-1185">Reference proteome</keyword>
<sequence>MTKSFITDGFANPNVHMRAKHEEGVFALTLFDHGTVLFAYNPDHRTWDGQLTAQEWYDTYGAGAEQQIADNFYDNFEPDEDAHGNDLLSRIDNAIRECFDCQIDTVFGERVVPSPDRQPTRFAQGTEVTLTSGLPFVNLLAADYGDLRKSARTVIGNLIYDIYPEKQEIHVFHNPPRDTMDGLDGDAWQIAAEPGLSAMLTEEFATGFAPGGDEELMDALLNDYRVVCAAVWYEPAD</sequence>
<accession>A0A5M8QJW0</accession>
<dbReference type="EMBL" id="VOIR01000011">
    <property type="protein sequence ID" value="KAA6436447.1"/>
    <property type="molecule type" value="Genomic_DNA"/>
</dbReference>
<dbReference type="RefSeq" id="WP_146355212.1">
    <property type="nucleotide sequence ID" value="NZ_VOIR01000011.1"/>
</dbReference>
<evidence type="ECO:0000313" key="1">
    <source>
        <dbReference type="EMBL" id="KAA6436447.1"/>
    </source>
</evidence>
<dbReference type="Proteomes" id="UP000323221">
    <property type="component" value="Unassembled WGS sequence"/>
</dbReference>
<name>A0A5M8QJW0_9MICO</name>
<proteinExistence type="predicted"/>
<protein>
    <submittedName>
        <fullName evidence="1">Uncharacterized protein</fullName>
    </submittedName>
</protein>